<comment type="cofactor">
    <cofactor evidence="2">
        <name>Zn(2+)</name>
        <dbReference type="ChEBI" id="CHEBI:29105"/>
    </cofactor>
</comment>
<organism evidence="8 9">
    <name type="scientific">Candidatus Faecivivens stercoravium</name>
    <dbReference type="NCBI Taxonomy" id="2840803"/>
    <lineage>
        <taxon>Bacteria</taxon>
        <taxon>Bacillati</taxon>
        <taxon>Bacillota</taxon>
        <taxon>Clostridia</taxon>
        <taxon>Eubacteriales</taxon>
        <taxon>Oscillospiraceae</taxon>
        <taxon>Oscillospiraceae incertae sedis</taxon>
        <taxon>Candidatus Faecivivens</taxon>
    </lineage>
</organism>
<dbReference type="InterPro" id="IPR036264">
    <property type="entry name" value="Bact_exopeptidase_dim_dom"/>
</dbReference>
<dbReference type="GO" id="GO:0008270">
    <property type="term" value="F:zinc ion binding"/>
    <property type="evidence" value="ECO:0007669"/>
    <property type="project" value="InterPro"/>
</dbReference>
<evidence type="ECO:0000313" key="8">
    <source>
        <dbReference type="EMBL" id="HIR60180.1"/>
    </source>
</evidence>
<dbReference type="GO" id="GO:0006508">
    <property type="term" value="P:proteolysis"/>
    <property type="evidence" value="ECO:0007669"/>
    <property type="project" value="UniProtKB-UniRule"/>
</dbReference>
<dbReference type="NCBIfam" id="NF009920">
    <property type="entry name" value="PRK13381.1"/>
    <property type="match status" value="1"/>
</dbReference>
<dbReference type="EMBL" id="DVHA01000037">
    <property type="protein sequence ID" value="HIR60180.1"/>
    <property type="molecule type" value="Genomic_DNA"/>
</dbReference>
<evidence type="ECO:0000256" key="5">
    <source>
        <dbReference type="ARBA" id="ARBA00022801"/>
    </source>
</evidence>
<dbReference type="PANTHER" id="PTHR42994:SF1">
    <property type="entry name" value="PEPTIDASE T"/>
    <property type="match status" value="1"/>
</dbReference>
<dbReference type="PANTHER" id="PTHR42994">
    <property type="entry name" value="PEPTIDASE T"/>
    <property type="match status" value="1"/>
</dbReference>
<comment type="catalytic activity">
    <reaction evidence="1">
        <text>Release of the N-terminal residue from a tripeptide.</text>
        <dbReference type="EC" id="3.4.11.4"/>
    </reaction>
</comment>
<dbReference type="Proteomes" id="UP000824241">
    <property type="component" value="Unassembled WGS sequence"/>
</dbReference>
<dbReference type="InterPro" id="IPR001261">
    <property type="entry name" value="ArgE/DapE_CS"/>
</dbReference>
<sequence>MEKIEERFLRYVAVDTESAEEVEQVPSTERQHDLARMLCRELQEMGFEAEHDEHCYVYGTIPGNRPDAPVIGFIAHMDTSPDMSGKDVKAKIVRFTGEDILLNAEKGIVLSVKDYPSLEKYRGEDIICTDGTTLLGADDKAGVAEIMTLAQFYAENPDVPHGTIKIGFTPDEEVGNGPKYFDVKKFGADFAYTLDGGELGEIEYENFNAAAMKVQVKGLGIHPGSSKNKMVNASLIAIEFDSLLPA</sequence>
<evidence type="ECO:0000256" key="4">
    <source>
        <dbReference type="ARBA" id="ARBA00022723"/>
    </source>
</evidence>
<dbReference type="NCBIfam" id="TIGR01882">
    <property type="entry name" value="peptidase-T"/>
    <property type="match status" value="1"/>
</dbReference>
<dbReference type="Gene3D" id="3.40.630.10">
    <property type="entry name" value="Zn peptidases"/>
    <property type="match status" value="1"/>
</dbReference>
<reference evidence="8" key="2">
    <citation type="journal article" date="2021" name="PeerJ">
        <title>Extensive microbial diversity within the chicken gut microbiome revealed by metagenomics and culture.</title>
        <authorList>
            <person name="Gilroy R."/>
            <person name="Ravi A."/>
            <person name="Getino M."/>
            <person name="Pursley I."/>
            <person name="Horton D.L."/>
            <person name="Alikhan N.F."/>
            <person name="Baker D."/>
            <person name="Gharbi K."/>
            <person name="Hall N."/>
            <person name="Watson M."/>
            <person name="Adriaenssens E.M."/>
            <person name="Foster-Nyarko E."/>
            <person name="Jarju S."/>
            <person name="Secka A."/>
            <person name="Antonio M."/>
            <person name="Oren A."/>
            <person name="Chaudhuri R.R."/>
            <person name="La Ragione R."/>
            <person name="Hildebrand F."/>
            <person name="Pallen M.J."/>
        </authorList>
    </citation>
    <scope>NUCLEOTIDE SEQUENCE</scope>
    <source>
        <strain evidence="8">CHK189-12415</strain>
    </source>
</reference>
<evidence type="ECO:0000256" key="6">
    <source>
        <dbReference type="ARBA" id="ARBA00022833"/>
    </source>
</evidence>
<keyword evidence="5 8" id="KW-0378">Hydrolase</keyword>
<evidence type="ECO:0000256" key="3">
    <source>
        <dbReference type="ARBA" id="ARBA00022438"/>
    </source>
</evidence>
<gene>
    <name evidence="8" type="primary">pepT</name>
    <name evidence="8" type="ORF">IAB37_01205</name>
</gene>
<dbReference type="AlphaFoldDB" id="A0A9D1DW09"/>
<reference evidence="8" key="1">
    <citation type="submission" date="2020-10" db="EMBL/GenBank/DDBJ databases">
        <authorList>
            <person name="Gilroy R."/>
        </authorList>
    </citation>
    <scope>NUCLEOTIDE SEQUENCE</scope>
    <source>
        <strain evidence="8">CHK189-12415</strain>
    </source>
</reference>
<dbReference type="SUPFAM" id="SSF53187">
    <property type="entry name" value="Zn-dependent exopeptidases"/>
    <property type="match status" value="1"/>
</dbReference>
<keyword evidence="3 8" id="KW-0031">Aminopeptidase</keyword>
<comment type="caution">
    <text evidence="8">The sequence shown here is derived from an EMBL/GenBank/DDBJ whole genome shotgun (WGS) entry which is preliminary data.</text>
</comment>
<dbReference type="NCBIfam" id="NF003976">
    <property type="entry name" value="PRK05469.1"/>
    <property type="match status" value="1"/>
</dbReference>
<keyword evidence="3 8" id="KW-0645">Protease</keyword>
<dbReference type="SUPFAM" id="SSF55031">
    <property type="entry name" value="Bacterial exopeptidase dimerisation domain"/>
    <property type="match status" value="1"/>
</dbReference>
<keyword evidence="6" id="KW-0862">Zinc</keyword>
<name>A0A9D1DW09_9FIRM</name>
<evidence type="ECO:0000313" key="9">
    <source>
        <dbReference type="Proteomes" id="UP000824241"/>
    </source>
</evidence>
<keyword evidence="4" id="KW-0479">Metal-binding</keyword>
<dbReference type="InterPro" id="IPR010161">
    <property type="entry name" value="Peptidase_M20B"/>
</dbReference>
<evidence type="ECO:0000256" key="1">
    <source>
        <dbReference type="ARBA" id="ARBA00000870"/>
    </source>
</evidence>
<proteinExistence type="predicted"/>
<accession>A0A9D1DW09</accession>
<dbReference type="PROSITE" id="PS00759">
    <property type="entry name" value="ARGE_DAPE_CPG2_2"/>
    <property type="match status" value="1"/>
</dbReference>
<dbReference type="GO" id="GO:0045148">
    <property type="term" value="F:tripeptide aminopeptidase activity"/>
    <property type="evidence" value="ECO:0007669"/>
    <property type="project" value="UniProtKB-UniRule"/>
</dbReference>
<evidence type="ECO:0000256" key="2">
    <source>
        <dbReference type="ARBA" id="ARBA00001947"/>
    </source>
</evidence>
<dbReference type="EC" id="3.4.11.4" evidence="7"/>
<dbReference type="GO" id="GO:0006518">
    <property type="term" value="P:peptide metabolic process"/>
    <property type="evidence" value="ECO:0007669"/>
    <property type="project" value="InterPro"/>
</dbReference>
<feature type="non-terminal residue" evidence="8">
    <location>
        <position position="246"/>
    </location>
</feature>
<dbReference type="PROSITE" id="PS00758">
    <property type="entry name" value="ARGE_DAPE_CPG2_1"/>
    <property type="match status" value="1"/>
</dbReference>
<evidence type="ECO:0000256" key="7">
    <source>
        <dbReference type="NCBIfam" id="TIGR01882"/>
    </source>
</evidence>
<protein>
    <recommendedName>
        <fullName evidence="7">Peptidase T</fullName>
        <ecNumber evidence="7">3.4.11.4</ecNumber>
    </recommendedName>
</protein>